<dbReference type="AlphaFoldDB" id="A0A846Y440"/>
<dbReference type="Proteomes" id="UP000565711">
    <property type="component" value="Unassembled WGS sequence"/>
</dbReference>
<keyword evidence="1" id="KW-0732">Signal</keyword>
<feature type="chain" id="PRO_5032521492" description="DUF5666 domain-containing protein" evidence="1">
    <location>
        <begin position="22"/>
        <end position="115"/>
    </location>
</feature>
<evidence type="ECO:0000256" key="1">
    <source>
        <dbReference type="SAM" id="SignalP"/>
    </source>
</evidence>
<dbReference type="RefSeq" id="WP_067877253.1">
    <property type="nucleotide sequence ID" value="NZ_JAAXOP010000019.1"/>
</dbReference>
<keyword evidence="3" id="KW-1185">Reference proteome</keyword>
<comment type="caution">
    <text evidence="2">The sequence shown here is derived from an EMBL/GenBank/DDBJ whole genome shotgun (WGS) entry which is preliminary data.</text>
</comment>
<reference evidence="2 3" key="1">
    <citation type="submission" date="2020-04" db="EMBL/GenBank/DDBJ databases">
        <title>MicrobeNet Type strains.</title>
        <authorList>
            <person name="Nicholson A.C."/>
        </authorList>
    </citation>
    <scope>NUCLEOTIDE SEQUENCE [LARGE SCALE GENOMIC DNA]</scope>
    <source>
        <strain evidence="2 3">JCM 12354</strain>
    </source>
</reference>
<proteinExistence type="predicted"/>
<sequence length="115" mass="11342">MVSVRRLIAAPLFSAVTVVGAAACTVEGAGSTTECKVEGCTITFDRGVDAKASVLGVDAELVSVQGNMVTLSVAGQQVTVPAGESGSADGSTVTVRQVTADQVVVDIATGIETGG</sequence>
<evidence type="ECO:0000313" key="2">
    <source>
        <dbReference type="EMBL" id="NKY53597.1"/>
    </source>
</evidence>
<dbReference type="PROSITE" id="PS51257">
    <property type="entry name" value="PROKAR_LIPOPROTEIN"/>
    <property type="match status" value="1"/>
</dbReference>
<feature type="signal peptide" evidence="1">
    <location>
        <begin position="1"/>
        <end position="21"/>
    </location>
</feature>
<evidence type="ECO:0000313" key="3">
    <source>
        <dbReference type="Proteomes" id="UP000565711"/>
    </source>
</evidence>
<protein>
    <recommendedName>
        <fullName evidence="4">DUF5666 domain-containing protein</fullName>
    </recommendedName>
</protein>
<name>A0A846Y440_9NOCA</name>
<evidence type="ECO:0008006" key="4">
    <source>
        <dbReference type="Google" id="ProtNLM"/>
    </source>
</evidence>
<dbReference type="EMBL" id="JAAXOP010000019">
    <property type="protein sequence ID" value="NKY53597.1"/>
    <property type="molecule type" value="Genomic_DNA"/>
</dbReference>
<organism evidence="2 3">
    <name type="scientific">Nocardia vermiculata</name>
    <dbReference type="NCBI Taxonomy" id="257274"/>
    <lineage>
        <taxon>Bacteria</taxon>
        <taxon>Bacillati</taxon>
        <taxon>Actinomycetota</taxon>
        <taxon>Actinomycetes</taxon>
        <taxon>Mycobacteriales</taxon>
        <taxon>Nocardiaceae</taxon>
        <taxon>Nocardia</taxon>
    </lineage>
</organism>
<accession>A0A846Y440</accession>
<gene>
    <name evidence="2" type="ORF">HGA08_25705</name>
</gene>